<keyword evidence="4" id="KW-1185">Reference proteome</keyword>
<gene>
    <name evidence="3" type="ORF">AVEN_116650_1</name>
    <name evidence="2" type="ORF">AVEN_143132_1</name>
</gene>
<keyword evidence="1" id="KW-0472">Membrane</keyword>
<evidence type="ECO:0000313" key="4">
    <source>
        <dbReference type="Proteomes" id="UP000499080"/>
    </source>
</evidence>
<accession>A0A4Y2BVK1</accession>
<dbReference type="AlphaFoldDB" id="A0A4Y2BVK1"/>
<evidence type="ECO:0000313" key="3">
    <source>
        <dbReference type="EMBL" id="GBL95579.1"/>
    </source>
</evidence>
<keyword evidence="1" id="KW-1133">Transmembrane helix</keyword>
<dbReference type="EMBL" id="BGPR01084455">
    <property type="protein sequence ID" value="GBL95485.1"/>
    <property type="molecule type" value="Genomic_DNA"/>
</dbReference>
<feature type="transmembrane region" description="Helical" evidence="1">
    <location>
        <begin position="57"/>
        <end position="79"/>
    </location>
</feature>
<organism evidence="2 4">
    <name type="scientific">Araneus ventricosus</name>
    <name type="common">Orbweaver spider</name>
    <name type="synonym">Epeira ventricosa</name>
    <dbReference type="NCBI Taxonomy" id="182803"/>
    <lineage>
        <taxon>Eukaryota</taxon>
        <taxon>Metazoa</taxon>
        <taxon>Ecdysozoa</taxon>
        <taxon>Arthropoda</taxon>
        <taxon>Chelicerata</taxon>
        <taxon>Arachnida</taxon>
        <taxon>Araneae</taxon>
        <taxon>Araneomorphae</taxon>
        <taxon>Entelegynae</taxon>
        <taxon>Araneoidea</taxon>
        <taxon>Araneidae</taxon>
        <taxon>Araneus</taxon>
    </lineage>
</organism>
<keyword evidence="1" id="KW-0812">Transmembrane</keyword>
<name>A0A4Y2BVK1_ARAVE</name>
<dbReference type="EMBL" id="BGPR01084481">
    <property type="protein sequence ID" value="GBL95579.1"/>
    <property type="molecule type" value="Genomic_DNA"/>
</dbReference>
<evidence type="ECO:0000313" key="2">
    <source>
        <dbReference type="EMBL" id="GBL95485.1"/>
    </source>
</evidence>
<proteinExistence type="predicted"/>
<reference evidence="2 4" key="1">
    <citation type="journal article" date="2019" name="Sci. Rep.">
        <title>Orb-weaving spider Araneus ventricosus genome elucidates the spidroin gene catalogue.</title>
        <authorList>
            <person name="Kono N."/>
            <person name="Nakamura H."/>
            <person name="Ohtoshi R."/>
            <person name="Moran D.A.P."/>
            <person name="Shinohara A."/>
            <person name="Yoshida Y."/>
            <person name="Fujiwara M."/>
            <person name="Mori M."/>
            <person name="Tomita M."/>
            <person name="Arakawa K."/>
        </authorList>
    </citation>
    <scope>NUCLEOTIDE SEQUENCE [LARGE SCALE GENOMIC DNA]</scope>
</reference>
<protein>
    <submittedName>
        <fullName evidence="2">Uncharacterized protein</fullName>
    </submittedName>
</protein>
<evidence type="ECO:0000256" key="1">
    <source>
        <dbReference type="SAM" id="Phobius"/>
    </source>
</evidence>
<dbReference type="Proteomes" id="UP000499080">
    <property type="component" value="Unassembled WGS sequence"/>
</dbReference>
<sequence length="119" mass="14019">MISGYSETYFLAWQASVEGTFIQRRAAQEGKSVALEDYKVWMQKFPYPAHKKVYKDYSAIAFIPWVVCYGYLVFILNLVRRVIEEKANGSKVSKVCKVKEFWFTLALRFDIRHDDTKFL</sequence>
<comment type="caution">
    <text evidence="2">The sequence shown here is derived from an EMBL/GenBank/DDBJ whole genome shotgun (WGS) entry which is preliminary data.</text>
</comment>